<proteinExistence type="predicted"/>
<protein>
    <submittedName>
        <fullName evidence="2">Uncharacterized protein</fullName>
    </submittedName>
</protein>
<organism evidence="2 3">
    <name type="scientific">Drosophila mojavensis</name>
    <name type="common">Fruit fly</name>
    <dbReference type="NCBI Taxonomy" id="7230"/>
    <lineage>
        <taxon>Eukaryota</taxon>
        <taxon>Metazoa</taxon>
        <taxon>Ecdysozoa</taxon>
        <taxon>Arthropoda</taxon>
        <taxon>Hexapoda</taxon>
        <taxon>Insecta</taxon>
        <taxon>Pterygota</taxon>
        <taxon>Neoptera</taxon>
        <taxon>Endopterygota</taxon>
        <taxon>Diptera</taxon>
        <taxon>Brachycera</taxon>
        <taxon>Muscomorpha</taxon>
        <taxon>Ephydroidea</taxon>
        <taxon>Drosophilidae</taxon>
        <taxon>Drosophila</taxon>
    </lineage>
</organism>
<feature type="chain" id="PRO_5006388028" evidence="1">
    <location>
        <begin position="21"/>
        <end position="59"/>
    </location>
</feature>
<keyword evidence="1" id="KW-0732">Signal</keyword>
<sequence length="59" mass="6387">MTRLLILILSLSLLIVSAYGNLHFWRHVLGSVLGSQKLLPFPTSSTNSYPNPCNDGGSS</sequence>
<dbReference type="Proteomes" id="UP000009192">
    <property type="component" value="Unassembled WGS sequence"/>
</dbReference>
<keyword evidence="3" id="KW-1185">Reference proteome</keyword>
<reference evidence="2 3" key="1">
    <citation type="journal article" date="2007" name="Nature">
        <title>Evolution of genes and genomes on the Drosophila phylogeny.</title>
        <authorList>
            <consortium name="Drosophila 12 Genomes Consortium"/>
            <person name="Clark A.G."/>
            <person name="Eisen M.B."/>
            <person name="Smith D.R."/>
            <person name="Bergman C.M."/>
            <person name="Oliver B."/>
            <person name="Markow T.A."/>
            <person name="Kaufman T.C."/>
            <person name="Kellis M."/>
            <person name="Gelbart W."/>
            <person name="Iyer V.N."/>
            <person name="Pollard D.A."/>
            <person name="Sackton T.B."/>
            <person name="Larracuente A.M."/>
            <person name="Singh N.D."/>
            <person name="Abad J.P."/>
            <person name="Abt D.N."/>
            <person name="Adryan B."/>
            <person name="Aguade M."/>
            <person name="Akashi H."/>
            <person name="Anderson W.W."/>
            <person name="Aquadro C.F."/>
            <person name="Ardell D.H."/>
            <person name="Arguello R."/>
            <person name="Artieri C.G."/>
            <person name="Barbash D.A."/>
            <person name="Barker D."/>
            <person name="Barsanti P."/>
            <person name="Batterham P."/>
            <person name="Batzoglou S."/>
            <person name="Begun D."/>
            <person name="Bhutkar A."/>
            <person name="Blanco E."/>
            <person name="Bosak S.A."/>
            <person name="Bradley R.K."/>
            <person name="Brand A.D."/>
            <person name="Brent M.R."/>
            <person name="Brooks A.N."/>
            <person name="Brown R.H."/>
            <person name="Butlin R.K."/>
            <person name="Caggese C."/>
            <person name="Calvi B.R."/>
            <person name="Bernardo de Carvalho A."/>
            <person name="Caspi A."/>
            <person name="Castrezana S."/>
            <person name="Celniker S.E."/>
            <person name="Chang J.L."/>
            <person name="Chapple C."/>
            <person name="Chatterji S."/>
            <person name="Chinwalla A."/>
            <person name="Civetta A."/>
            <person name="Clifton S.W."/>
            <person name="Comeron J.M."/>
            <person name="Costello J.C."/>
            <person name="Coyne J.A."/>
            <person name="Daub J."/>
            <person name="David R.G."/>
            <person name="Delcher A.L."/>
            <person name="Delehaunty K."/>
            <person name="Do C.B."/>
            <person name="Ebling H."/>
            <person name="Edwards K."/>
            <person name="Eickbush T."/>
            <person name="Evans J.D."/>
            <person name="Filipski A."/>
            <person name="Findeiss S."/>
            <person name="Freyhult E."/>
            <person name="Fulton L."/>
            <person name="Fulton R."/>
            <person name="Garcia A.C."/>
            <person name="Gardiner A."/>
            <person name="Garfield D.A."/>
            <person name="Garvin B.E."/>
            <person name="Gibson G."/>
            <person name="Gilbert D."/>
            <person name="Gnerre S."/>
            <person name="Godfrey J."/>
            <person name="Good R."/>
            <person name="Gotea V."/>
            <person name="Gravely B."/>
            <person name="Greenberg A.J."/>
            <person name="Griffiths-Jones S."/>
            <person name="Gross S."/>
            <person name="Guigo R."/>
            <person name="Gustafson E.A."/>
            <person name="Haerty W."/>
            <person name="Hahn M.W."/>
            <person name="Halligan D.L."/>
            <person name="Halpern A.L."/>
            <person name="Halter G.M."/>
            <person name="Han M.V."/>
            <person name="Heger A."/>
            <person name="Hillier L."/>
            <person name="Hinrichs A.S."/>
            <person name="Holmes I."/>
            <person name="Hoskins R.A."/>
            <person name="Hubisz M.J."/>
            <person name="Hultmark D."/>
            <person name="Huntley M.A."/>
            <person name="Jaffe D.B."/>
            <person name="Jagadeeshan S."/>
            <person name="Jeck W.R."/>
            <person name="Johnson J."/>
            <person name="Jones C.D."/>
            <person name="Jordan W.C."/>
            <person name="Karpen G.H."/>
            <person name="Kataoka E."/>
            <person name="Keightley P.D."/>
            <person name="Kheradpour P."/>
            <person name="Kirkness E.F."/>
            <person name="Koerich L.B."/>
            <person name="Kristiansen K."/>
            <person name="Kudrna D."/>
            <person name="Kulathinal R.J."/>
            <person name="Kumar S."/>
            <person name="Kwok R."/>
            <person name="Lander E."/>
            <person name="Langley C.H."/>
            <person name="Lapoint R."/>
            <person name="Lazzaro B.P."/>
            <person name="Lee S.J."/>
            <person name="Levesque L."/>
            <person name="Li R."/>
            <person name="Lin C.F."/>
            <person name="Lin M.F."/>
            <person name="Lindblad-Toh K."/>
            <person name="Llopart A."/>
            <person name="Long M."/>
            <person name="Low L."/>
            <person name="Lozovsky E."/>
            <person name="Lu J."/>
            <person name="Luo M."/>
            <person name="Machado C.A."/>
            <person name="Makalowski W."/>
            <person name="Marzo M."/>
            <person name="Matsuda M."/>
            <person name="Matzkin L."/>
            <person name="McAllister B."/>
            <person name="McBride C.S."/>
            <person name="McKernan B."/>
            <person name="McKernan K."/>
            <person name="Mendez-Lago M."/>
            <person name="Minx P."/>
            <person name="Mollenhauer M.U."/>
            <person name="Montooth K."/>
            <person name="Mount S.M."/>
            <person name="Mu X."/>
            <person name="Myers E."/>
            <person name="Negre B."/>
            <person name="Newfeld S."/>
            <person name="Nielsen R."/>
            <person name="Noor M.A."/>
            <person name="O'Grady P."/>
            <person name="Pachter L."/>
            <person name="Papaceit M."/>
            <person name="Parisi M.J."/>
            <person name="Parisi M."/>
            <person name="Parts L."/>
            <person name="Pedersen J.S."/>
            <person name="Pesole G."/>
            <person name="Phillippy A.M."/>
            <person name="Ponting C.P."/>
            <person name="Pop M."/>
            <person name="Porcelli D."/>
            <person name="Powell J.R."/>
            <person name="Prohaska S."/>
            <person name="Pruitt K."/>
            <person name="Puig M."/>
            <person name="Quesneville H."/>
            <person name="Ram K.R."/>
            <person name="Rand D."/>
            <person name="Rasmussen M.D."/>
            <person name="Reed L.K."/>
            <person name="Reenan R."/>
            <person name="Reily A."/>
            <person name="Remington K.A."/>
            <person name="Rieger T.T."/>
            <person name="Ritchie M.G."/>
            <person name="Robin C."/>
            <person name="Rogers Y.H."/>
            <person name="Rohde C."/>
            <person name="Rozas J."/>
            <person name="Rubenfield M.J."/>
            <person name="Ruiz A."/>
            <person name="Russo S."/>
            <person name="Salzberg S.L."/>
            <person name="Sanchez-Gracia A."/>
            <person name="Saranga D.J."/>
            <person name="Sato H."/>
            <person name="Schaeffer S.W."/>
            <person name="Schatz M.C."/>
            <person name="Schlenke T."/>
            <person name="Schwartz R."/>
            <person name="Segarra C."/>
            <person name="Singh R.S."/>
            <person name="Sirot L."/>
            <person name="Sirota M."/>
            <person name="Sisneros N.B."/>
            <person name="Smith C.D."/>
            <person name="Smith T.F."/>
            <person name="Spieth J."/>
            <person name="Stage D.E."/>
            <person name="Stark A."/>
            <person name="Stephan W."/>
            <person name="Strausberg R.L."/>
            <person name="Strempel S."/>
            <person name="Sturgill D."/>
            <person name="Sutton G."/>
            <person name="Sutton G.G."/>
            <person name="Tao W."/>
            <person name="Teichmann S."/>
            <person name="Tobari Y.N."/>
            <person name="Tomimura Y."/>
            <person name="Tsolas J.M."/>
            <person name="Valente V.L."/>
            <person name="Venter E."/>
            <person name="Venter J.C."/>
            <person name="Vicario S."/>
            <person name="Vieira F.G."/>
            <person name="Vilella A.J."/>
            <person name="Villasante A."/>
            <person name="Walenz B."/>
            <person name="Wang J."/>
            <person name="Wasserman M."/>
            <person name="Watts T."/>
            <person name="Wilson D."/>
            <person name="Wilson R.K."/>
            <person name="Wing R.A."/>
            <person name="Wolfner M.F."/>
            <person name="Wong A."/>
            <person name="Wong G.K."/>
            <person name="Wu C.I."/>
            <person name="Wu G."/>
            <person name="Yamamoto D."/>
            <person name="Yang H.P."/>
            <person name="Yang S.P."/>
            <person name="Yorke J.A."/>
            <person name="Yoshida K."/>
            <person name="Zdobnov E."/>
            <person name="Zhang P."/>
            <person name="Zhang Y."/>
            <person name="Zimin A.V."/>
            <person name="Baldwin J."/>
            <person name="Abdouelleil A."/>
            <person name="Abdulkadir J."/>
            <person name="Abebe A."/>
            <person name="Abera B."/>
            <person name="Abreu J."/>
            <person name="Acer S.C."/>
            <person name="Aftuck L."/>
            <person name="Alexander A."/>
            <person name="An P."/>
            <person name="Anderson E."/>
            <person name="Anderson S."/>
            <person name="Arachi H."/>
            <person name="Azer M."/>
            <person name="Bachantsang P."/>
            <person name="Barry A."/>
            <person name="Bayul T."/>
            <person name="Berlin A."/>
            <person name="Bessette D."/>
            <person name="Bloom T."/>
            <person name="Blye J."/>
            <person name="Boguslavskiy L."/>
            <person name="Bonnet C."/>
            <person name="Boukhgalter B."/>
            <person name="Bourzgui I."/>
            <person name="Brown A."/>
            <person name="Cahill P."/>
            <person name="Channer S."/>
            <person name="Cheshatsang Y."/>
            <person name="Chuda L."/>
            <person name="Citroen M."/>
            <person name="Collymore A."/>
            <person name="Cooke P."/>
            <person name="Costello M."/>
            <person name="D'Aco K."/>
            <person name="Daza R."/>
            <person name="De Haan G."/>
            <person name="DeGray S."/>
            <person name="DeMaso C."/>
            <person name="Dhargay N."/>
            <person name="Dooley K."/>
            <person name="Dooley E."/>
            <person name="Doricent M."/>
            <person name="Dorje P."/>
            <person name="Dorjee K."/>
            <person name="Dupes A."/>
            <person name="Elong R."/>
            <person name="Falk J."/>
            <person name="Farina A."/>
            <person name="Faro S."/>
            <person name="Ferguson D."/>
            <person name="Fisher S."/>
            <person name="Foley C.D."/>
            <person name="Franke A."/>
            <person name="Friedrich D."/>
            <person name="Gadbois L."/>
            <person name="Gearin G."/>
            <person name="Gearin C.R."/>
            <person name="Giannoukos G."/>
            <person name="Goode T."/>
            <person name="Graham J."/>
            <person name="Grandbois E."/>
            <person name="Grewal S."/>
            <person name="Gyaltsen K."/>
            <person name="Hafez N."/>
            <person name="Hagos B."/>
            <person name="Hall J."/>
            <person name="Henson C."/>
            <person name="Hollinger A."/>
            <person name="Honan T."/>
            <person name="Huard M.D."/>
            <person name="Hughes L."/>
            <person name="Hurhula B."/>
            <person name="Husby M.E."/>
            <person name="Kamat A."/>
            <person name="Kanga B."/>
            <person name="Kashin S."/>
            <person name="Khazanovich D."/>
            <person name="Kisner P."/>
            <person name="Lance K."/>
            <person name="Lara M."/>
            <person name="Lee W."/>
            <person name="Lennon N."/>
            <person name="Letendre F."/>
            <person name="LeVine R."/>
            <person name="Lipovsky A."/>
            <person name="Liu X."/>
            <person name="Liu J."/>
            <person name="Liu S."/>
            <person name="Lokyitsang T."/>
            <person name="Lokyitsang Y."/>
            <person name="Lubonja R."/>
            <person name="Lui A."/>
            <person name="MacDonald P."/>
            <person name="Magnisalis V."/>
            <person name="Maru K."/>
            <person name="Matthews C."/>
            <person name="McCusker W."/>
            <person name="McDonough S."/>
            <person name="Mehta T."/>
            <person name="Meldrim J."/>
            <person name="Meneus L."/>
            <person name="Mihai O."/>
            <person name="Mihalev A."/>
            <person name="Mihova T."/>
            <person name="Mittelman R."/>
            <person name="Mlenga V."/>
            <person name="Montmayeur A."/>
            <person name="Mulrain L."/>
            <person name="Navidi A."/>
            <person name="Naylor J."/>
            <person name="Negash T."/>
            <person name="Nguyen T."/>
            <person name="Nguyen N."/>
            <person name="Nicol R."/>
            <person name="Norbu C."/>
            <person name="Norbu N."/>
            <person name="Novod N."/>
            <person name="O'Neill B."/>
            <person name="Osman S."/>
            <person name="Markiewicz E."/>
            <person name="Oyono O.L."/>
            <person name="Patti C."/>
            <person name="Phunkhang P."/>
            <person name="Pierre F."/>
            <person name="Priest M."/>
            <person name="Raghuraman S."/>
            <person name="Rege F."/>
            <person name="Reyes R."/>
            <person name="Rise C."/>
            <person name="Rogov P."/>
            <person name="Ross K."/>
            <person name="Ryan E."/>
            <person name="Settipalli S."/>
            <person name="Shea T."/>
            <person name="Sherpa N."/>
            <person name="Shi L."/>
            <person name="Shih D."/>
            <person name="Sparrow T."/>
            <person name="Spaulding J."/>
            <person name="Stalker J."/>
            <person name="Stange-Thomann N."/>
            <person name="Stavropoulos S."/>
            <person name="Stone C."/>
            <person name="Strader C."/>
            <person name="Tesfaye S."/>
            <person name="Thomson T."/>
            <person name="Thoulutsang Y."/>
            <person name="Thoulutsang D."/>
            <person name="Topham K."/>
            <person name="Topping I."/>
            <person name="Tsamla T."/>
            <person name="Vassiliev H."/>
            <person name="Vo A."/>
            <person name="Wangchuk T."/>
            <person name="Wangdi T."/>
            <person name="Weiand M."/>
            <person name="Wilkinson J."/>
            <person name="Wilson A."/>
            <person name="Yadav S."/>
            <person name="Young G."/>
            <person name="Yu Q."/>
            <person name="Zembek L."/>
            <person name="Zhong D."/>
            <person name="Zimmer A."/>
            <person name="Zwirko Z."/>
            <person name="Jaffe D.B."/>
            <person name="Alvarez P."/>
            <person name="Brockman W."/>
            <person name="Butler J."/>
            <person name="Chin C."/>
            <person name="Gnerre S."/>
            <person name="Grabherr M."/>
            <person name="Kleber M."/>
            <person name="Mauceli E."/>
            <person name="MacCallum I."/>
        </authorList>
    </citation>
    <scope>NUCLEOTIDE SEQUENCE [LARGE SCALE GENOMIC DNA]</scope>
    <source>
        <strain evidence="3">Tucson 15081-1352.22</strain>
    </source>
</reference>
<evidence type="ECO:0000313" key="3">
    <source>
        <dbReference type="Proteomes" id="UP000009192"/>
    </source>
</evidence>
<dbReference type="InParanoid" id="A0A0Q9XKD5"/>
<dbReference type="AlphaFoldDB" id="A0A0Q9XKD5"/>
<dbReference type="KEGG" id="dmo:Dmoj_GI26192"/>
<accession>A0A0Q9XKD5</accession>
<gene>
    <name evidence="2" type="primary">Dmoj\GI26192</name>
    <name evidence="2" type="ORF">Dmoj_GI26192</name>
</gene>
<feature type="signal peptide" evidence="1">
    <location>
        <begin position="1"/>
        <end position="20"/>
    </location>
</feature>
<evidence type="ECO:0000313" key="2">
    <source>
        <dbReference type="EMBL" id="KRG05326.1"/>
    </source>
</evidence>
<dbReference type="EMBL" id="CH933808">
    <property type="protein sequence ID" value="KRG05326.1"/>
    <property type="molecule type" value="Genomic_DNA"/>
</dbReference>
<name>A0A0Q9XKD5_DROMO</name>
<evidence type="ECO:0000256" key="1">
    <source>
        <dbReference type="SAM" id="SignalP"/>
    </source>
</evidence>